<dbReference type="PANTHER" id="PTHR10366:SF564">
    <property type="entry name" value="STEROL-4-ALPHA-CARBOXYLATE 3-DEHYDROGENASE, DECARBOXYLATING"/>
    <property type="match status" value="1"/>
</dbReference>
<gene>
    <name evidence="4" type="ORF">F0U44_20210</name>
</gene>
<dbReference type="PANTHER" id="PTHR10366">
    <property type="entry name" value="NAD DEPENDENT EPIMERASE/DEHYDRATASE"/>
    <property type="match status" value="1"/>
</dbReference>
<dbReference type="Pfam" id="PF01370">
    <property type="entry name" value="Epimerase"/>
    <property type="match status" value="1"/>
</dbReference>
<keyword evidence="5" id="KW-1185">Reference proteome</keyword>
<comment type="caution">
    <text evidence="4">The sequence shown here is derived from an EMBL/GenBank/DDBJ whole genome shotgun (WGS) entry which is preliminary data.</text>
</comment>
<evidence type="ECO:0000256" key="1">
    <source>
        <dbReference type="ARBA" id="ARBA00023002"/>
    </source>
</evidence>
<name>A0A5B1L617_9ACTN</name>
<feature type="domain" description="NAD-dependent epimerase/dehydratase" evidence="3">
    <location>
        <begin position="4"/>
        <end position="245"/>
    </location>
</feature>
<dbReference type="Proteomes" id="UP000325003">
    <property type="component" value="Unassembled WGS sequence"/>
</dbReference>
<dbReference type="FunFam" id="3.40.50.720:FF:000085">
    <property type="entry name" value="Dihydroflavonol reductase"/>
    <property type="match status" value="1"/>
</dbReference>
<comment type="similarity">
    <text evidence="2">Belongs to the NAD(P)-dependent epimerase/dehydratase family. Dihydroflavonol-4-reductase subfamily.</text>
</comment>
<reference evidence="4 5" key="1">
    <citation type="submission" date="2019-09" db="EMBL/GenBank/DDBJ databases">
        <title>Nocardioides panacisoli sp. nov., isolated from the soil of a ginseng field.</title>
        <authorList>
            <person name="Cho C."/>
        </authorList>
    </citation>
    <scope>NUCLEOTIDE SEQUENCE [LARGE SCALE GENOMIC DNA]</scope>
    <source>
        <strain evidence="4 5">BN130099</strain>
    </source>
</reference>
<dbReference type="Gene3D" id="3.40.50.720">
    <property type="entry name" value="NAD(P)-binding Rossmann-like Domain"/>
    <property type="match status" value="1"/>
</dbReference>
<evidence type="ECO:0000313" key="5">
    <source>
        <dbReference type="Proteomes" id="UP000325003"/>
    </source>
</evidence>
<evidence type="ECO:0000259" key="3">
    <source>
        <dbReference type="Pfam" id="PF01370"/>
    </source>
</evidence>
<evidence type="ECO:0000313" key="4">
    <source>
        <dbReference type="EMBL" id="KAA1415955.1"/>
    </source>
</evidence>
<protein>
    <submittedName>
        <fullName evidence="4">NAD-dependent epimerase/dehydratase family protein</fullName>
    </submittedName>
</protein>
<dbReference type="InterPro" id="IPR050425">
    <property type="entry name" value="NAD(P)_dehydrat-like"/>
</dbReference>
<dbReference type="InterPro" id="IPR036291">
    <property type="entry name" value="NAD(P)-bd_dom_sf"/>
</dbReference>
<dbReference type="RefSeq" id="WP_149730181.1">
    <property type="nucleotide sequence ID" value="NZ_VUJV01000008.1"/>
</dbReference>
<proteinExistence type="inferred from homology"/>
<dbReference type="SUPFAM" id="SSF51735">
    <property type="entry name" value="NAD(P)-binding Rossmann-fold domains"/>
    <property type="match status" value="1"/>
</dbReference>
<keyword evidence="1" id="KW-0560">Oxidoreductase</keyword>
<sequence>MTPVLVTGGGGYVACHLVRQLLERNIPVHTTVRDLTNRAKMQPLAAMKLEFPGLLRLFDADLMVPGSFAKAMAGCEVVHHVASPFLMPERITDGQRQVVDPAVAGTSNILDTVEETPSVTRVVLTSTVGAIFGDYVDVLAMKDQVLSEAYFNTTSTVENNPYHYAKVKAERLAWRYAEAQDRWRLVTINPGLILGPSLTPASDSGSLFLLNELLRGDFFYGAPAFSFTTVDVRDVALAHIRAAELSHAHGRYILAQRTMTSMLEIARLVRPVHHRKRALPRWRIPDVAVRIIGPRFGLTPDYIAKHLGIEFTVDNRRSVDELQIQYRTTAETLIDHYRSWAAQQ</sequence>
<reference evidence="4 5" key="2">
    <citation type="submission" date="2019-09" db="EMBL/GenBank/DDBJ databases">
        <authorList>
            <person name="Jin C."/>
        </authorList>
    </citation>
    <scope>NUCLEOTIDE SEQUENCE [LARGE SCALE GENOMIC DNA]</scope>
    <source>
        <strain evidence="4 5">BN130099</strain>
    </source>
</reference>
<evidence type="ECO:0000256" key="2">
    <source>
        <dbReference type="ARBA" id="ARBA00023445"/>
    </source>
</evidence>
<organism evidence="4 5">
    <name type="scientific">Nocardioides humilatus</name>
    <dbReference type="NCBI Taxonomy" id="2607660"/>
    <lineage>
        <taxon>Bacteria</taxon>
        <taxon>Bacillati</taxon>
        <taxon>Actinomycetota</taxon>
        <taxon>Actinomycetes</taxon>
        <taxon>Propionibacteriales</taxon>
        <taxon>Nocardioidaceae</taxon>
        <taxon>Nocardioides</taxon>
    </lineage>
</organism>
<dbReference type="AlphaFoldDB" id="A0A5B1L617"/>
<dbReference type="GO" id="GO:0016616">
    <property type="term" value="F:oxidoreductase activity, acting on the CH-OH group of donors, NAD or NADP as acceptor"/>
    <property type="evidence" value="ECO:0007669"/>
    <property type="project" value="TreeGrafter"/>
</dbReference>
<accession>A0A5B1L617</accession>
<dbReference type="EMBL" id="VUJV01000008">
    <property type="protein sequence ID" value="KAA1415955.1"/>
    <property type="molecule type" value="Genomic_DNA"/>
</dbReference>
<dbReference type="InterPro" id="IPR001509">
    <property type="entry name" value="Epimerase_deHydtase"/>
</dbReference>